<dbReference type="AlphaFoldDB" id="A0A0U2UGF9"/>
<reference evidence="3" key="1">
    <citation type="submission" date="2015-12" db="EMBL/GenBank/DDBJ databases">
        <title>Complete genome sequences of two moderately thermophilic Paenibacillus species.</title>
        <authorList>
            <person name="Butler R.III."/>
            <person name="Wang J."/>
            <person name="Stark B.C."/>
            <person name="Pombert J.-F."/>
        </authorList>
    </citation>
    <scope>NUCLEOTIDE SEQUENCE [LARGE SCALE GENOMIC DNA]</scope>
    <source>
        <strain evidence="3">32O-Y</strain>
    </source>
</reference>
<name>A0A0U2UGF9_9BACL</name>
<feature type="compositionally biased region" description="Basic and acidic residues" evidence="1">
    <location>
        <begin position="1"/>
        <end position="17"/>
    </location>
</feature>
<feature type="region of interest" description="Disordered" evidence="1">
    <location>
        <begin position="1"/>
        <end position="43"/>
    </location>
</feature>
<dbReference type="EMBL" id="CP013652">
    <property type="protein sequence ID" value="ALS20993.1"/>
    <property type="molecule type" value="Genomic_DNA"/>
</dbReference>
<gene>
    <name evidence="2" type="ORF">IJ22_06080</name>
</gene>
<dbReference type="STRING" id="162209.IJ22_06080"/>
<evidence type="ECO:0000313" key="3">
    <source>
        <dbReference type="Proteomes" id="UP000061660"/>
    </source>
</evidence>
<accession>A0A0U2UGF9</accession>
<dbReference type="RefSeq" id="WP_256380586.1">
    <property type="nucleotide sequence ID" value="NZ_BJCS01000002.1"/>
</dbReference>
<organism evidence="2 3">
    <name type="scientific">Paenibacillus naphthalenovorans</name>
    <dbReference type="NCBI Taxonomy" id="162209"/>
    <lineage>
        <taxon>Bacteria</taxon>
        <taxon>Bacillati</taxon>
        <taxon>Bacillota</taxon>
        <taxon>Bacilli</taxon>
        <taxon>Bacillales</taxon>
        <taxon>Paenibacillaceae</taxon>
        <taxon>Paenibacillus</taxon>
    </lineage>
</organism>
<protein>
    <submittedName>
        <fullName evidence="2">Uncharacterized protein</fullName>
    </submittedName>
</protein>
<proteinExistence type="predicted"/>
<evidence type="ECO:0000256" key="1">
    <source>
        <dbReference type="SAM" id="MobiDB-lite"/>
    </source>
</evidence>
<reference evidence="2 3" key="2">
    <citation type="journal article" date="2016" name="Genome Announc.">
        <title>Complete Genome Sequences of Two Interactive Moderate Thermophiles, Paenibacillus napthalenovorans 32O-Y and Paenibacillus sp. 32O-W.</title>
        <authorList>
            <person name="Butler R.R.III."/>
            <person name="Wang J."/>
            <person name="Stark B.C."/>
            <person name="Pombert J.F."/>
        </authorList>
    </citation>
    <scope>NUCLEOTIDE SEQUENCE [LARGE SCALE GENOMIC DNA]</scope>
    <source>
        <strain evidence="2 3">32O-Y</strain>
    </source>
</reference>
<dbReference type="KEGG" id="pnp:IJ22_06080"/>
<evidence type="ECO:0000313" key="2">
    <source>
        <dbReference type="EMBL" id="ALS20993.1"/>
    </source>
</evidence>
<dbReference type="Proteomes" id="UP000061660">
    <property type="component" value="Chromosome"/>
</dbReference>
<sequence>MEGRPHLSAKEKGELKGGRRIVQIGMETMEKTDRLRDRRRRNR</sequence>
<keyword evidence="3" id="KW-1185">Reference proteome</keyword>
<dbReference type="PATRIC" id="fig|162209.4.peg.644"/>